<gene>
    <name evidence="18" type="primary">STAB1</name>
</gene>
<feature type="domain" description="EGF-like" evidence="14">
    <location>
        <begin position="2107"/>
        <end position="2147"/>
    </location>
</feature>
<feature type="domain" description="EGF-like" evidence="14">
    <location>
        <begin position="2030"/>
        <end position="2067"/>
    </location>
</feature>
<dbReference type="FunFam" id="2.30.180.10:FF:000005">
    <property type="entry name" value="Stabilin 2"/>
    <property type="match status" value="1"/>
</dbReference>
<dbReference type="InterPro" id="IPR000742">
    <property type="entry name" value="EGF"/>
</dbReference>
<keyword evidence="3 12" id="KW-0812">Transmembrane</keyword>
<feature type="disulfide bond" evidence="10">
    <location>
        <begin position="2076"/>
        <end position="2086"/>
    </location>
</feature>
<dbReference type="InterPro" id="IPR056806">
    <property type="entry name" value="EGF_STAB1-2"/>
</dbReference>
<keyword evidence="7" id="KW-0675">Receptor</keyword>
<protein>
    <submittedName>
        <fullName evidence="18">Stabilin-1 isoform X1</fullName>
    </submittedName>
</protein>
<feature type="disulfide bond" evidence="10">
    <location>
        <begin position="1433"/>
        <end position="1443"/>
    </location>
</feature>
<feature type="domain" description="EGF-like" evidence="14">
    <location>
        <begin position="1511"/>
        <end position="1553"/>
    </location>
</feature>
<feature type="domain" description="EGF-like" evidence="14">
    <location>
        <begin position="2072"/>
        <end position="2106"/>
    </location>
</feature>
<feature type="disulfide bond" evidence="10">
    <location>
        <begin position="764"/>
        <end position="773"/>
    </location>
</feature>
<evidence type="ECO:0000256" key="6">
    <source>
        <dbReference type="ARBA" id="ARBA00023157"/>
    </source>
</evidence>
<evidence type="ECO:0000256" key="10">
    <source>
        <dbReference type="PROSITE-ProRule" id="PRU00076"/>
    </source>
</evidence>
<dbReference type="SUPFAM" id="SSF57196">
    <property type="entry name" value="EGF/Laminin"/>
    <property type="match status" value="1"/>
</dbReference>
<dbReference type="PROSITE" id="PS50213">
    <property type="entry name" value="FAS1"/>
    <property type="match status" value="7"/>
</dbReference>
<feature type="domain" description="EGF-like" evidence="14">
    <location>
        <begin position="320"/>
        <end position="359"/>
    </location>
</feature>
<feature type="domain" description="EGF-like" evidence="14">
    <location>
        <begin position="1429"/>
        <end position="1468"/>
    </location>
</feature>
<feature type="domain" description="EGF-like" evidence="14">
    <location>
        <begin position="111"/>
        <end position="149"/>
    </location>
</feature>
<dbReference type="PROSITE" id="PS01186">
    <property type="entry name" value="EGF_2"/>
    <property type="match status" value="11"/>
</dbReference>
<feature type="domain" description="EGF-like" evidence="14">
    <location>
        <begin position="1388"/>
        <end position="1425"/>
    </location>
</feature>
<dbReference type="Pfam" id="PF12947">
    <property type="entry name" value="EGF_3"/>
    <property type="match status" value="6"/>
</dbReference>
<dbReference type="InterPro" id="IPR016186">
    <property type="entry name" value="C-type_lectin-like/link_sf"/>
</dbReference>
<evidence type="ECO:0000256" key="7">
    <source>
        <dbReference type="ARBA" id="ARBA00023170"/>
    </source>
</evidence>
<dbReference type="RefSeq" id="XP_054832206.1">
    <property type="nucleotide sequence ID" value="XM_054976231.1"/>
</dbReference>
<dbReference type="GO" id="GO:0007155">
    <property type="term" value="P:cell adhesion"/>
    <property type="evidence" value="ECO:0007669"/>
    <property type="project" value="InterPro"/>
</dbReference>
<feature type="domain" description="FAS1" evidence="15">
    <location>
        <begin position="510"/>
        <end position="645"/>
    </location>
</feature>
<name>A0AA97J781_EUBMA</name>
<dbReference type="SMART" id="SM00181">
    <property type="entry name" value="EGF"/>
    <property type="match status" value="23"/>
</dbReference>
<dbReference type="CTD" id="23166"/>
<dbReference type="Gene3D" id="2.10.25.10">
    <property type="entry name" value="Laminin"/>
    <property type="match status" value="8"/>
</dbReference>
<dbReference type="SMART" id="SM00179">
    <property type="entry name" value="EGF_CA"/>
    <property type="match status" value="4"/>
</dbReference>
<feature type="signal peptide" evidence="13">
    <location>
        <begin position="1"/>
        <end position="23"/>
    </location>
</feature>
<keyword evidence="6 10" id="KW-1015">Disulfide bond</keyword>
<dbReference type="SMART" id="SM00445">
    <property type="entry name" value="LINK"/>
    <property type="match status" value="1"/>
</dbReference>
<dbReference type="InterPro" id="IPR036378">
    <property type="entry name" value="FAS1_dom_sf"/>
</dbReference>
<feature type="domain" description="EGF-like" evidence="14">
    <location>
        <begin position="157"/>
        <end position="194"/>
    </location>
</feature>
<dbReference type="SMART" id="SM00554">
    <property type="entry name" value="FAS1"/>
    <property type="match status" value="7"/>
</dbReference>
<comment type="caution">
    <text evidence="10">Lacks conserved residue(s) required for the propagation of feature annotation.</text>
</comment>
<dbReference type="Pfam" id="PF02469">
    <property type="entry name" value="Fasciclin"/>
    <property type="match status" value="6"/>
</dbReference>
<feature type="domain" description="FAS1" evidence="15">
    <location>
        <begin position="1737"/>
        <end position="1876"/>
    </location>
</feature>
<keyword evidence="9" id="KW-0424">Laminin EGF-like domain</keyword>
<feature type="domain" description="FAS1" evidence="15">
    <location>
        <begin position="1134"/>
        <end position="1262"/>
    </location>
</feature>
<dbReference type="PANTHER" id="PTHR24038:SF8">
    <property type="entry name" value="STABILIN-1"/>
    <property type="match status" value="1"/>
</dbReference>
<dbReference type="PROSITE" id="PS00022">
    <property type="entry name" value="EGF_1"/>
    <property type="match status" value="7"/>
</dbReference>
<keyword evidence="8" id="KW-0325">Glycoprotein</keyword>
<evidence type="ECO:0000256" key="3">
    <source>
        <dbReference type="ARBA" id="ARBA00022692"/>
    </source>
</evidence>
<feature type="disulfide bond" evidence="11">
    <location>
        <begin position="2246"/>
        <end position="2315"/>
    </location>
</feature>
<dbReference type="FunFam" id="2.10.25.10:FF:000040">
    <property type="entry name" value="Stabilin 2"/>
    <property type="match status" value="3"/>
</dbReference>
<feature type="domain" description="FAS1" evidence="15">
    <location>
        <begin position="993"/>
        <end position="1123"/>
    </location>
</feature>
<evidence type="ECO:0000256" key="4">
    <source>
        <dbReference type="ARBA" id="ARBA00022989"/>
    </source>
</evidence>
<keyword evidence="13" id="KW-0732">Signal</keyword>
<evidence type="ECO:0000259" key="15">
    <source>
        <dbReference type="PROSITE" id="PS50213"/>
    </source>
</evidence>
<dbReference type="Gene3D" id="3.10.100.10">
    <property type="entry name" value="Mannose-Binding Protein A, subunit A"/>
    <property type="match status" value="1"/>
</dbReference>
<feature type="disulfide bond" evidence="10">
    <location>
        <begin position="1437"/>
        <end position="1454"/>
    </location>
</feature>
<dbReference type="Pfam" id="PF00193">
    <property type="entry name" value="Xlink"/>
    <property type="match status" value="1"/>
</dbReference>
<evidence type="ECO:0000256" key="9">
    <source>
        <dbReference type="ARBA" id="ARBA00023292"/>
    </source>
</evidence>
<dbReference type="InterPro" id="IPR024731">
    <property type="entry name" value="NELL2-like_EGF"/>
</dbReference>
<keyword evidence="5 12" id="KW-0472">Membrane</keyword>
<feature type="disulfide bond" evidence="10">
    <location>
        <begin position="1396"/>
        <end position="1413"/>
    </location>
</feature>
<dbReference type="PROSITE" id="PS50963">
    <property type="entry name" value="LINK_2"/>
    <property type="match status" value="1"/>
</dbReference>
<feature type="domain" description="FAS1" evidence="15">
    <location>
        <begin position="359"/>
        <end position="496"/>
    </location>
</feature>
<evidence type="ECO:0000313" key="18">
    <source>
        <dbReference type="RefSeq" id="XP_054832206.1"/>
    </source>
</evidence>
<feature type="disulfide bond" evidence="10">
    <location>
        <begin position="2057"/>
        <end position="2066"/>
    </location>
</feature>
<evidence type="ECO:0000256" key="5">
    <source>
        <dbReference type="ARBA" id="ARBA00023136"/>
    </source>
</evidence>
<feature type="domain" description="EGF-like" evidence="14">
    <location>
        <begin position="909"/>
        <end position="951"/>
    </location>
</feature>
<evidence type="ECO:0000256" key="1">
    <source>
        <dbReference type="ARBA" id="ARBA00004479"/>
    </source>
</evidence>
<feature type="disulfide bond" evidence="10">
    <location>
        <begin position="139"/>
        <end position="148"/>
    </location>
</feature>
<evidence type="ECO:0000259" key="16">
    <source>
        <dbReference type="PROSITE" id="PS50963"/>
    </source>
</evidence>
<feature type="disulfide bond" evidence="10">
    <location>
        <begin position="2013"/>
        <end position="2022"/>
    </location>
</feature>
<dbReference type="KEGG" id="emc:129327505"/>
<dbReference type="SMART" id="SM00180">
    <property type="entry name" value="EGF_Lam"/>
    <property type="match status" value="3"/>
</dbReference>
<feature type="disulfide bond" evidence="10">
    <location>
        <begin position="165"/>
        <end position="182"/>
    </location>
</feature>
<feature type="domain" description="EGF-like" evidence="14">
    <location>
        <begin position="1469"/>
        <end position="1510"/>
    </location>
</feature>
<dbReference type="InterPro" id="IPR000782">
    <property type="entry name" value="FAS1_domain"/>
</dbReference>
<dbReference type="GO" id="GO:0005509">
    <property type="term" value="F:calcium ion binding"/>
    <property type="evidence" value="ECO:0007669"/>
    <property type="project" value="InterPro"/>
</dbReference>
<evidence type="ECO:0000313" key="17">
    <source>
        <dbReference type="Proteomes" id="UP001190640"/>
    </source>
</evidence>
<dbReference type="GO" id="GO:0016020">
    <property type="term" value="C:membrane"/>
    <property type="evidence" value="ECO:0007669"/>
    <property type="project" value="UniProtKB-SubCell"/>
</dbReference>
<evidence type="ECO:0000256" key="12">
    <source>
        <dbReference type="SAM" id="Phobius"/>
    </source>
</evidence>
<proteinExistence type="predicted"/>
<feature type="disulfide bond" evidence="10">
    <location>
        <begin position="184"/>
        <end position="193"/>
    </location>
</feature>
<evidence type="ECO:0000256" key="11">
    <source>
        <dbReference type="PROSITE-ProRule" id="PRU00323"/>
    </source>
</evidence>
<feature type="domain" description="Link" evidence="16">
    <location>
        <begin position="2224"/>
        <end position="2317"/>
    </location>
</feature>
<dbReference type="Proteomes" id="UP001190640">
    <property type="component" value="Chromosome 4"/>
</dbReference>
<dbReference type="PROSITE" id="PS50026">
    <property type="entry name" value="EGF_3"/>
    <property type="match status" value="18"/>
</dbReference>
<accession>A0AA97J781</accession>
<dbReference type="GeneID" id="129327505"/>
<evidence type="ECO:0000256" key="13">
    <source>
        <dbReference type="SAM" id="SignalP"/>
    </source>
</evidence>
<keyword evidence="17" id="KW-1185">Reference proteome</keyword>
<dbReference type="PROSITE" id="PS01241">
    <property type="entry name" value="LINK_1"/>
    <property type="match status" value="1"/>
</dbReference>
<dbReference type="Gene3D" id="2.170.300.10">
    <property type="entry name" value="Tie2 ligand-binding domain superfamily"/>
    <property type="match status" value="2"/>
</dbReference>
<dbReference type="Gene3D" id="2.90.20.10">
    <property type="entry name" value="Plasmodium vivax P25 domain"/>
    <property type="match status" value="1"/>
</dbReference>
<evidence type="ECO:0000256" key="2">
    <source>
        <dbReference type="ARBA" id="ARBA00022536"/>
    </source>
</evidence>
<feature type="domain" description="EGF-like" evidence="14">
    <location>
        <begin position="866"/>
        <end position="908"/>
    </location>
</feature>
<feature type="disulfide bond" evidence="10">
    <location>
        <begin position="1371"/>
        <end position="1380"/>
    </location>
</feature>
<keyword evidence="2 10" id="KW-0245">EGF-like domain</keyword>
<dbReference type="Pfam" id="PF24887">
    <property type="entry name" value="EGF_STAB1-2"/>
    <property type="match status" value="1"/>
</dbReference>
<feature type="transmembrane region" description="Helical" evidence="12">
    <location>
        <begin position="2498"/>
        <end position="2521"/>
    </location>
</feature>
<dbReference type="PROSITE" id="PS01248">
    <property type="entry name" value="EGF_LAM_1"/>
    <property type="match status" value="1"/>
</dbReference>
<reference evidence="18" key="1">
    <citation type="submission" date="2025-08" db="UniProtKB">
        <authorList>
            <consortium name="RefSeq"/>
        </authorList>
    </citation>
    <scope>IDENTIFICATION</scope>
    <source>
        <tissue evidence="18">Blood</tissue>
    </source>
</reference>
<feature type="domain" description="EGF-like" evidence="14">
    <location>
        <begin position="734"/>
        <end position="774"/>
    </location>
</feature>
<dbReference type="Gene3D" id="2.30.180.10">
    <property type="entry name" value="FAS1 domain"/>
    <property type="match status" value="7"/>
</dbReference>
<keyword evidence="4 12" id="KW-1133">Transmembrane helix</keyword>
<feature type="disulfide bond" evidence="11">
    <location>
        <begin position="2270"/>
        <end position="2291"/>
    </location>
</feature>
<dbReference type="FunFam" id="3.10.100.10:FF:000001">
    <property type="entry name" value="Hyaluronan proteoglycan link protein 1"/>
    <property type="match status" value="1"/>
</dbReference>
<feature type="domain" description="EGF-like" evidence="14">
    <location>
        <begin position="1349"/>
        <end position="1381"/>
    </location>
</feature>
<comment type="subcellular location">
    <subcellularLocation>
        <location evidence="1">Membrane</location>
        <topology evidence="1">Single-pass type I membrane protein</topology>
    </subcellularLocation>
</comment>
<feature type="domain" description="EGF-like" evidence="14">
    <location>
        <begin position="952"/>
        <end position="993"/>
    </location>
</feature>
<dbReference type="InterPro" id="IPR000538">
    <property type="entry name" value="Link_dom"/>
</dbReference>
<dbReference type="SUPFAM" id="SSF56436">
    <property type="entry name" value="C-type lectin-like"/>
    <property type="match status" value="1"/>
</dbReference>
<feature type="domain" description="FAS1" evidence="15">
    <location>
        <begin position="2337"/>
        <end position="2473"/>
    </location>
</feature>
<dbReference type="FunFam" id="2.30.180.10:FF:000014">
    <property type="entry name" value="Stabilin 1"/>
    <property type="match status" value="1"/>
</dbReference>
<dbReference type="GO" id="GO:0005540">
    <property type="term" value="F:hyaluronic acid binding"/>
    <property type="evidence" value="ECO:0007669"/>
    <property type="project" value="InterPro"/>
</dbReference>
<feature type="domain" description="EGF-like" evidence="14">
    <location>
        <begin position="1983"/>
        <end position="2023"/>
    </location>
</feature>
<feature type="domain" description="EGF-like" evidence="14">
    <location>
        <begin position="2148"/>
        <end position="2190"/>
    </location>
</feature>
<evidence type="ECO:0000256" key="8">
    <source>
        <dbReference type="ARBA" id="ARBA00023180"/>
    </source>
</evidence>
<feature type="disulfide bond" evidence="10">
    <location>
        <begin position="1415"/>
        <end position="1424"/>
    </location>
</feature>
<dbReference type="SUPFAM" id="SSF82153">
    <property type="entry name" value="FAS1 domain"/>
    <property type="match status" value="7"/>
</dbReference>
<feature type="domain" description="FAS1" evidence="15">
    <location>
        <begin position="1595"/>
        <end position="1722"/>
    </location>
</feature>
<sequence>MKMKPPVLLFFFFAICFIYTAKGQNHQLKSMQCSKKMTFTQNTPCTSCAVANRLQCPKGWTRVTYGLGERGCSYTIKLEENILSLSGCTHTCKKEIEEKQCCPGYWGSECYECPGRYGIQCSGHGTCLDGITQNGTCICENNYGGYACQDCQDETHFGPDCQSVCECQHGICNHGISGDGQCICYGGYTGPKCDQELPLCGGVICDEKSHCVVKDGQTRCECLPGYQKIGTDCHAQDPCRSSPCSSFAVCKTLGPTKYECTCKYGYQGDGTICQPLNPCLSNNGNCPENSTYCKFLSPGKSMCTCKPGMTSTNAAMGCTFTSECRQNHCEKNSKCEVSPDGTVSCVCKEGEIGDGRSCYKSLIDEISELNMRGRMLGRLRSAKSMFDLGCALLLRKYGPFTVFVPSTGLYHDRTQYFNEMFAPDLCRMHIIPGQHLLNDMIKTKVLWTLSGHKVIFSAQIQSKHYSYSDVPGEMNTVMDPNFPAANGIIHIVNSNTLRKIPSLENLGNPQKTIGEILASLEIASRFETILENCGLPSFLDSPGPFTVFVPSNEAVDKLRDGRLIYLFTEGINKLQELVKYHIYTGAAVKVERLTVMPHIMTMANQILTINITKDGRILLGDSGVALNKRNILASNGIIHTLDGVFIPPSIIPILPHRCNELQYKAVAGSCVDCDALNTSVCPPQSTLMEHGIFPRECVYIQDPSGLNVLKKGCSRYCNQTVMITECCKGFFGPDCTACPGGFTNPCYGKGSCIDGIRGNGQCRCFEGFKGIACHICSNPNKHGENCDEDCGCVHGICDNRPGSKGVCQLGSCKAGYTGEFCNRRSNNCGAAGDSLTCHRNAVCSLNDTARCICLDGYEGDGFSCQPIDICRKPEQGGCSENAICTSTGPGTATCQCNNGWTGDGNVCIAIDNCVMENRGGCHTNAECRYIGPGQSSCVCKRGYDGDGFNCNPIDPCLVNNGGCRGYAVCKSLGAGKVACNCSAGYMGDGDICYADIMTELAQNYHFSVFYEWIKKSLFRIPKGANVTVLVPINTVIEKLNKTEKDFWLKPDMLPFVVRAHFLQGSFVTGELKKYVGQKVPTLNPRIRWEINNYNGTLTIQNAGVITGDIPAINSTIYIIDQVLLPSHGDIPPPRPGLQQQLNMTLSFSRFKELLEQYQLIEEIESSEKYTIFVPGNSSVEKYSQAFNITKLDKDTVKYHVILGEKLLSKDLKNGIHKSTMLGLSYWLMFYRNTTQAYVNKILLDGQFFETRNGILIGVSEVLPVHKNRCTTNTTTVQKSRCAKCNKKFKCPPGSVLAESATSENLPHCEYKFGKDRLVGCHFTCIKVSLVSVCCQGYYGHMCEMCPGKPGNWCSGNGICQDGISGSGECQCHEGFYGTACEMCQPGRYGPSCKAECNCKNGTCNDGLLGDGSCLCNPGWKGINCDKKIEIDLCNGTCDMNANCINGSAISSPSCICSAGYTGNGTYCREIDLCAAGNGGCSIYANCTKVAAGQRICTCKEGYAGDGTICREIDLCLENQGGCHRYAECIKTGPGLVACNCLPNYIGDGVKVCEFIDPCYKNREGCSQQGFCYKNSIENEICICVMGSGGASLCTKTAWKEEIVARKAVSLFFQYAKAYNIINLSNGGPYTFFVPLVDFQWNSTTLSDWKNGSIKDFLLYHIVICQRLLSEDLELLNSITTLSGQKIRVSMKENSIYLNEEAKVIDSDFLGPNANIHFIDKILIPKDMHNRAVSSSLSKKSITEVADAYGYKIYSKLLVEAGLLPLINETIHQPLTMLWPTDVAFNSLPEDKQKWLYHKEHRSKLVAYLKQLMIRNLRVFPSTLPQSGLFLRTLHGSTITFSCSRKSPGYIEAEKTRIIHSYMEFNVGIAYGVDQLLEPPDLGSRCDEFHPAVIAKSECGSCNYLFLCPFGSIEHGEIMSCLYFGDSLLSKPVPYDIGERRSYLSQYSRRGNRLHLFSTIKGCKRACITPEWTSKCCENHYGINCQVCPGGLEAPCSNHGKCDDGMHGSGRCSCHEAFFGTACELCVPGRYGPECKECSCTENGICNEGLHGDGFCFCVSGWTGERCEIPLATIPKCSPACHHNAVCRFNNTCECNLHYEGDGRICTVIDQCGDNNGGCSDQANCTQTGTDISCTCLPNYQGDGYICSPIDRCADGSNGDCSEHATCISTGPNTRRCECKAGYVGNGVQCLEEAIPPTDRCLDENGHCHFEAICTDLHFHDKTVGVFHLQSPNGKYNLTYQEAEASCAAEGATLATLQQLSAAQQMGFHLCIVGWLFNRTAGYPTVYPSAKCGTNHVGIVNYGFRSDFTEKWDAYCYRAKDVWCDCRDGFIGDGYTCIGNLLAVLEQHANFSVYYFMLLDYANTTQEGLEFLDLLSDDTTYKTLFAPLNSGFRDNTTLTLNDLKLHVSVNDMALLSFNLTAGTIILSQAGYSLSIADAMNATHPLGSKVLNNTMIVEWDILASNGIIHAIETPLMVPRQHEQVVQFLGTVKASASAVTVGVSTVVAVVLLCLVTAGVSYYYFRRKNQGFQFQYLKAELEDEEPSPWEERSPALVSIPNPIYGAHSSLYDEPFEDSVNGEDFSDTHGVFAD</sequence>
<dbReference type="PANTHER" id="PTHR24038">
    <property type="entry name" value="STABILIN"/>
    <property type="match status" value="1"/>
</dbReference>
<organism evidence="17 18">
    <name type="scientific">Eublepharis macularius</name>
    <name type="common">Leopard gecko</name>
    <name type="synonym">Cyrtodactylus macularius</name>
    <dbReference type="NCBI Taxonomy" id="481883"/>
    <lineage>
        <taxon>Eukaryota</taxon>
        <taxon>Metazoa</taxon>
        <taxon>Chordata</taxon>
        <taxon>Craniata</taxon>
        <taxon>Vertebrata</taxon>
        <taxon>Euteleostomi</taxon>
        <taxon>Lepidosauria</taxon>
        <taxon>Squamata</taxon>
        <taxon>Bifurcata</taxon>
        <taxon>Gekkota</taxon>
        <taxon>Eublepharidae</taxon>
        <taxon>Eublepharinae</taxon>
        <taxon>Eublepharis</taxon>
    </lineage>
</organism>
<dbReference type="InterPro" id="IPR002049">
    <property type="entry name" value="LE_dom"/>
</dbReference>
<feature type="chain" id="PRO_5041737473" evidence="13">
    <location>
        <begin position="24"/>
        <end position="2589"/>
    </location>
</feature>
<feature type="domain" description="EGF-like" evidence="14">
    <location>
        <begin position="235"/>
        <end position="274"/>
    </location>
</feature>
<dbReference type="InterPro" id="IPR001881">
    <property type="entry name" value="EGF-like_Ca-bd_dom"/>
</dbReference>
<dbReference type="InterPro" id="IPR016187">
    <property type="entry name" value="CTDL_fold"/>
</dbReference>
<evidence type="ECO:0000259" key="14">
    <source>
        <dbReference type="PROSITE" id="PS50026"/>
    </source>
</evidence>